<organism evidence="4 5">
    <name type="scientific">Salmonella enterica I</name>
    <dbReference type="NCBI Taxonomy" id="59201"/>
    <lineage>
        <taxon>Bacteria</taxon>
        <taxon>Pseudomonadati</taxon>
        <taxon>Pseudomonadota</taxon>
        <taxon>Gammaproteobacteria</taxon>
        <taxon>Enterobacterales</taxon>
        <taxon>Enterobacteriaceae</taxon>
        <taxon>Salmonella</taxon>
    </lineage>
</organism>
<evidence type="ECO:0000256" key="1">
    <source>
        <dbReference type="ARBA" id="ARBA00022729"/>
    </source>
</evidence>
<evidence type="ECO:0000259" key="3">
    <source>
        <dbReference type="Pfam" id="PF04234"/>
    </source>
</evidence>
<dbReference type="GO" id="GO:0042597">
    <property type="term" value="C:periplasmic space"/>
    <property type="evidence" value="ECO:0007669"/>
    <property type="project" value="InterPro"/>
</dbReference>
<dbReference type="Proteomes" id="UP000269208">
    <property type="component" value="Chromosome"/>
</dbReference>
<name>A0A3S5DMT4_SALET</name>
<sequence length="141" mass="15042">MKVILCNVGITKRNSEYGFFCTIATFSFTAAGIDICDASGLGTCAPDASVSSGECCRYGLATGADPELFLKGLSPGFSGATITGPQQELIKTRPAKRNEQDKTQLIIPLEQPLKSGAYTVDWHVVSVDGHKTKGKYTFSVK</sequence>
<feature type="domain" description="CopC" evidence="3">
    <location>
        <begin position="72"/>
        <end position="140"/>
    </location>
</feature>
<keyword evidence="1" id="KW-0732">Signal</keyword>
<dbReference type="NCBIfam" id="NF007636">
    <property type="entry name" value="PRK10301.1"/>
    <property type="match status" value="1"/>
</dbReference>
<dbReference type="Gene3D" id="2.60.40.1220">
    <property type="match status" value="1"/>
</dbReference>
<evidence type="ECO:0000313" key="4">
    <source>
        <dbReference type="EMBL" id="VEB58318.1"/>
    </source>
</evidence>
<proteinExistence type="predicted"/>
<evidence type="ECO:0000313" key="5">
    <source>
        <dbReference type="Proteomes" id="UP000269208"/>
    </source>
</evidence>
<dbReference type="InterPro" id="IPR007348">
    <property type="entry name" value="CopC_dom"/>
</dbReference>
<evidence type="ECO:0000256" key="2">
    <source>
        <dbReference type="ARBA" id="ARBA00023008"/>
    </source>
</evidence>
<keyword evidence="2" id="KW-0186">Copper</keyword>
<accession>A0A3S5DMT4</accession>
<dbReference type="EMBL" id="LR134190">
    <property type="protein sequence ID" value="VEB58318.1"/>
    <property type="molecule type" value="Genomic_DNA"/>
</dbReference>
<dbReference type="InterPro" id="IPR014755">
    <property type="entry name" value="Cu-Rt/internalin_Ig-like"/>
</dbReference>
<gene>
    <name evidence="4" type="primary">yobA</name>
    <name evidence="4" type="ORF">NCTC6754_05351</name>
</gene>
<reference evidence="4 5" key="1">
    <citation type="submission" date="2018-12" db="EMBL/GenBank/DDBJ databases">
        <authorList>
            <consortium name="Pathogen Informatics"/>
        </authorList>
    </citation>
    <scope>NUCLEOTIDE SEQUENCE [LARGE SCALE GENOMIC DNA]</scope>
    <source>
        <strain evidence="4 5">NCTC6754</strain>
    </source>
</reference>
<protein>
    <submittedName>
        <fullName evidence="4">Copper resistance protein CopC</fullName>
    </submittedName>
</protein>
<dbReference type="AlphaFoldDB" id="A0A3S5DMT4"/>
<dbReference type="InterPro" id="IPR014756">
    <property type="entry name" value="Ig_E-set"/>
</dbReference>
<dbReference type="GO" id="GO:0005507">
    <property type="term" value="F:copper ion binding"/>
    <property type="evidence" value="ECO:0007669"/>
    <property type="project" value="InterPro"/>
</dbReference>
<dbReference type="GO" id="GO:0046688">
    <property type="term" value="P:response to copper ion"/>
    <property type="evidence" value="ECO:0007669"/>
    <property type="project" value="InterPro"/>
</dbReference>
<dbReference type="SUPFAM" id="SSF81296">
    <property type="entry name" value="E set domains"/>
    <property type="match status" value="1"/>
</dbReference>
<dbReference type="Pfam" id="PF04234">
    <property type="entry name" value="CopC"/>
    <property type="match status" value="1"/>
</dbReference>